<accession>A0A1Y5HRJ1</accession>
<reference evidence="6" key="1">
    <citation type="journal article" date="2017" name="Proc. Natl. Acad. Sci. U.S.A.">
        <title>Simulation of Deepwater Horizon oil plume reveals substrate specialization within a complex community of hydrocarbon degraders.</title>
        <authorList>
            <person name="Hu P."/>
            <person name="Dubinsky E.A."/>
            <person name="Probst A.J."/>
            <person name="Wang J."/>
            <person name="Sieber C.M.K."/>
            <person name="Tom L.M."/>
            <person name="Gardinali P."/>
            <person name="Banfield J.F."/>
            <person name="Atlas R.M."/>
            <person name="Andersen G.L."/>
        </authorList>
    </citation>
    <scope>NUCLEOTIDE SEQUENCE [LARGE SCALE GENOMIC DNA]</scope>
</reference>
<name>A0A1Y5HRJ1_OLEAN</name>
<evidence type="ECO:0000259" key="4">
    <source>
        <dbReference type="Pfam" id="PF03372"/>
    </source>
</evidence>
<dbReference type="SUPFAM" id="SSF49758">
    <property type="entry name" value="Calpain large subunit, middle domain (domain III)"/>
    <property type="match status" value="1"/>
</dbReference>
<dbReference type="PANTHER" id="PTHR16320:SF23">
    <property type="entry name" value="SPHINGOMYELINASE C 1"/>
    <property type="match status" value="1"/>
</dbReference>
<organism evidence="5 6">
    <name type="scientific">Oleispira antarctica</name>
    <dbReference type="NCBI Taxonomy" id="188908"/>
    <lineage>
        <taxon>Bacteria</taxon>
        <taxon>Pseudomonadati</taxon>
        <taxon>Pseudomonadota</taxon>
        <taxon>Gammaproteobacteria</taxon>
        <taxon>Oceanospirillales</taxon>
        <taxon>Oceanospirillaceae</taxon>
        <taxon>Oleispira</taxon>
    </lineage>
</organism>
<feature type="signal peptide" evidence="3">
    <location>
        <begin position="1"/>
        <end position="41"/>
    </location>
</feature>
<dbReference type="InterPro" id="IPR017766">
    <property type="entry name" value="Sphingomyelinase/PLipase_C"/>
</dbReference>
<dbReference type="Pfam" id="PF03372">
    <property type="entry name" value="Exo_endo_phos"/>
    <property type="match status" value="1"/>
</dbReference>
<proteinExistence type="predicted"/>
<evidence type="ECO:0000256" key="2">
    <source>
        <dbReference type="ARBA" id="ARBA00022801"/>
    </source>
</evidence>
<dbReference type="GO" id="GO:0005576">
    <property type="term" value="C:extracellular region"/>
    <property type="evidence" value="ECO:0007669"/>
    <property type="project" value="InterPro"/>
</dbReference>
<dbReference type="Gene3D" id="3.60.10.10">
    <property type="entry name" value="Endonuclease/exonuclease/phosphatase"/>
    <property type="match status" value="1"/>
</dbReference>
<keyword evidence="1 3" id="KW-0732">Signal</keyword>
<dbReference type="SUPFAM" id="SSF56219">
    <property type="entry name" value="DNase I-like"/>
    <property type="match status" value="1"/>
</dbReference>
<keyword evidence="2" id="KW-0378">Hydrolase</keyword>
<comment type="caution">
    <text evidence="5">The sequence shown here is derived from an EMBL/GenBank/DDBJ whole genome shotgun (WGS) entry which is preliminary data.</text>
</comment>
<dbReference type="PANTHER" id="PTHR16320">
    <property type="entry name" value="SPHINGOMYELINASE FAMILY MEMBER"/>
    <property type="match status" value="1"/>
</dbReference>
<evidence type="ECO:0000313" key="5">
    <source>
        <dbReference type="EMBL" id="OUS39946.1"/>
    </source>
</evidence>
<dbReference type="CDD" id="cd09078">
    <property type="entry name" value="nSMase"/>
    <property type="match status" value="1"/>
</dbReference>
<protein>
    <recommendedName>
        <fullName evidence="4">Endonuclease/exonuclease/phosphatase domain-containing protein</fullName>
    </recommendedName>
</protein>
<evidence type="ECO:0000256" key="1">
    <source>
        <dbReference type="ARBA" id="ARBA00022729"/>
    </source>
</evidence>
<dbReference type="InterPro" id="IPR036691">
    <property type="entry name" value="Endo/exonu/phosph_ase_sf"/>
</dbReference>
<feature type="domain" description="Endonuclease/exonuclease/phosphatase" evidence="4">
    <location>
        <begin position="198"/>
        <end position="444"/>
    </location>
</feature>
<dbReference type="InterPro" id="IPR038772">
    <property type="entry name" value="Sph/SMPD2-like"/>
</dbReference>
<dbReference type="AlphaFoldDB" id="A0A1Y5HRJ1"/>
<evidence type="ECO:0000313" key="6">
    <source>
        <dbReference type="Proteomes" id="UP000227088"/>
    </source>
</evidence>
<dbReference type="InterPro" id="IPR005135">
    <property type="entry name" value="Endo/exonuclease/phosphatase"/>
</dbReference>
<dbReference type="EMBL" id="MABE01000492">
    <property type="protein sequence ID" value="OUS39946.1"/>
    <property type="molecule type" value="Genomic_DNA"/>
</dbReference>
<evidence type="ECO:0000256" key="3">
    <source>
        <dbReference type="SAM" id="SignalP"/>
    </source>
</evidence>
<dbReference type="Proteomes" id="UP000227088">
    <property type="component" value="Unassembled WGS sequence"/>
</dbReference>
<feature type="chain" id="PRO_5012238230" description="Endonuclease/exonuclease/phosphatase domain-containing protein" evidence="3">
    <location>
        <begin position="42"/>
        <end position="583"/>
    </location>
</feature>
<gene>
    <name evidence="5" type="ORF">A9R00_08555</name>
</gene>
<sequence length="583" mass="64237">MQTMKKPFSKGASKKASKLASTAASVLLSTAAALTSASAWSESYIYLTNNTDQTLDLTINQRGSSLTKGEHWWQHASSVPPYGTVRYLETNRDTGIKWGKDYYFDTTVTAEDGSTAMLQQKLTGTWNFSDIWHGTQQSSWYDDRNIHSVTQDFDGANSTIAFKAESARTNGDDYYYVIHPQAETATRGLNNNFNVLAYNVWALLPGIVSKDVSERLNLLKDKVKGYDAIVFSELFDNSRRSTFLNTLKTEYPYQTRVVDRSGSIEDGGVLIVSRYPIDSESQIAFNACDAEDCMSAKGVMYAKINKGGNPYHVFGSHTQAWTSAENQATRLSQFQQMRDFIDSRNINTSEPVIIAGDLNVDKENFPQEYNTMLSVLNAEEVPRNGGYKFTADGRINNWTDGTPEILDYVLYSTAHLIPVSSSAKVLIPRSIHADVFTKYDLSDHFPIAGNLTFDTAAGSADPAPFTGTIQGNWSNSGGRDRSSSNNPSYILTIAEGSNVTIDLMSSVDTYLYVEEITTNWQSDNDDGGDGYNSRLNFDTYAGDGVDYYKITAATYSSGQSGDFTVKASSGVSLVPESEFSGVK</sequence>
<dbReference type="GO" id="GO:0004767">
    <property type="term" value="F:sphingomyelin phosphodiesterase activity"/>
    <property type="evidence" value="ECO:0007669"/>
    <property type="project" value="InterPro"/>
</dbReference>
<dbReference type="InterPro" id="IPR036213">
    <property type="entry name" value="Calpain_III_sf"/>
</dbReference>